<protein>
    <submittedName>
        <fullName evidence="1">Uncharacterized protein</fullName>
    </submittedName>
</protein>
<proteinExistence type="predicted"/>
<organism evidence="1 2">
    <name type="scientific">Mycobacterium decipiens</name>
    <dbReference type="NCBI Taxonomy" id="1430326"/>
    <lineage>
        <taxon>Bacteria</taxon>
        <taxon>Bacillati</taxon>
        <taxon>Actinomycetota</taxon>
        <taxon>Actinomycetes</taxon>
        <taxon>Mycobacteriales</taxon>
        <taxon>Mycobacteriaceae</taxon>
        <taxon>Mycobacterium</taxon>
    </lineage>
</organism>
<name>A0A1X2LV79_9MYCO</name>
<sequence length="180" mass="18308">MTIAAFVLGVVATVLAALSLTWQMIAVRLRGDRPKLTAVIGLYTPDGLVATDASSDVRESLLNAAGQLPPGHLIVGVKVVNTGRASFHVGGWAIRADPGGASLVPVADAIGGTAVPHDIPPGGSAVFSTTLHQAQRFADVAEGVDGQPRRIVLTVSSGARTYATKPLAPALFSLGSGIRA</sequence>
<evidence type="ECO:0000313" key="1">
    <source>
        <dbReference type="EMBL" id="OSC40961.1"/>
    </source>
</evidence>
<dbReference type="OrthoDB" id="3425454at2"/>
<gene>
    <name evidence="1" type="ORF">B8W66_10915</name>
</gene>
<evidence type="ECO:0000313" key="2">
    <source>
        <dbReference type="Proteomes" id="UP000193247"/>
    </source>
</evidence>
<dbReference type="EMBL" id="NCXP01000010">
    <property type="protein sequence ID" value="OSC40961.1"/>
    <property type="molecule type" value="Genomic_DNA"/>
</dbReference>
<reference evidence="1 2" key="1">
    <citation type="submission" date="2017-04" db="EMBL/GenBank/DDBJ databases">
        <title>The new phylogeny of genus Mycobacterium.</title>
        <authorList>
            <person name="Tortoli E."/>
            <person name="Trovato A."/>
            <person name="Cirillo D.M."/>
        </authorList>
    </citation>
    <scope>NUCLEOTIDE SEQUENCE [LARGE SCALE GENOMIC DNA]</scope>
    <source>
        <strain evidence="1 2">TBL 1200985</strain>
    </source>
</reference>
<dbReference type="RefSeq" id="WP_085325049.1">
    <property type="nucleotide sequence ID" value="NZ_NCXP01000010.1"/>
</dbReference>
<comment type="caution">
    <text evidence="1">The sequence shown here is derived from an EMBL/GenBank/DDBJ whole genome shotgun (WGS) entry which is preliminary data.</text>
</comment>
<dbReference type="AlphaFoldDB" id="A0A1X2LV79"/>
<accession>A0A1X2LV79</accession>
<dbReference type="Proteomes" id="UP000193247">
    <property type="component" value="Unassembled WGS sequence"/>
</dbReference>
<keyword evidence="2" id="KW-1185">Reference proteome</keyword>